<dbReference type="AlphaFoldDB" id="A0A7G7XL18"/>
<proteinExistence type="predicted"/>
<dbReference type="EMBL" id="CP060201">
    <property type="protein sequence ID" value="QNH80663.1"/>
    <property type="molecule type" value="Genomic_DNA"/>
</dbReference>
<feature type="domain" description="GmrSD restriction endonucleases N-terminal" evidence="1">
    <location>
        <begin position="51"/>
        <end position="190"/>
    </location>
</feature>
<dbReference type="Proteomes" id="UP000515277">
    <property type="component" value="Chromosome"/>
</dbReference>
<name>A0A7G7XL18_9PSED</name>
<gene>
    <name evidence="2" type="ORF">GGI48_15070</name>
</gene>
<evidence type="ECO:0000313" key="3">
    <source>
        <dbReference type="Proteomes" id="UP000515277"/>
    </source>
</evidence>
<dbReference type="PANTHER" id="PTHR39639:SF1">
    <property type="entry name" value="DUF262 DOMAIN-CONTAINING PROTEIN"/>
    <property type="match status" value="1"/>
</dbReference>
<evidence type="ECO:0000259" key="1">
    <source>
        <dbReference type="Pfam" id="PF03235"/>
    </source>
</evidence>
<accession>A0A7G7XL18</accession>
<sequence length="368" mass="42835">MIIQSDFNFPKSPEEQEILDSDIQEKQKITDHEIREFPVSVIVEKFKDGLDKDEAELYIPDYQREFIWSDAQQSKFIESILLNLPIPYLFVADIGQGKYEGRLEIVDGSQRIRTLVRFTDNDLMLAGLKKLTSANGFKFSDFSKPRQLRFMRKTLRMIELTELADEETRREIFDRLNSGGTKLNTMESRRGSHDGPFLDFIDELAKNPLFHELCPISRSRSERAEYQELVLRLFAYSDNYLGFDKEVDAFLTEYLISKNESFDEDRLRNEFDSMLIFVKKHFQYGFRKNAANSTVPRIRFEAISVGVVLALREQPDLVPADPSPWLNSQEFITHTRSDASNSRPKVRNRINFVRDNLLGKVAFEDSAP</sequence>
<protein>
    <submittedName>
        <fullName evidence="2">DUF262 domain-containing protein</fullName>
    </submittedName>
</protein>
<organism evidence="2 3">
    <name type="scientific">Pseudomonas protegens</name>
    <dbReference type="NCBI Taxonomy" id="380021"/>
    <lineage>
        <taxon>Bacteria</taxon>
        <taxon>Pseudomonadati</taxon>
        <taxon>Pseudomonadota</taxon>
        <taxon>Gammaproteobacteria</taxon>
        <taxon>Pseudomonadales</taxon>
        <taxon>Pseudomonadaceae</taxon>
        <taxon>Pseudomonas</taxon>
    </lineage>
</organism>
<dbReference type="Pfam" id="PF03235">
    <property type="entry name" value="GmrSD_N"/>
    <property type="match status" value="1"/>
</dbReference>
<dbReference type="InterPro" id="IPR004919">
    <property type="entry name" value="GmrSD_N"/>
</dbReference>
<dbReference type="PANTHER" id="PTHR39639">
    <property type="entry name" value="CHROMOSOME 16, WHOLE GENOME SHOTGUN SEQUENCE"/>
    <property type="match status" value="1"/>
</dbReference>
<reference evidence="3" key="1">
    <citation type="journal article" date="2020" name="Microbiol. Resour. Announc.">
        <title>Complete genome sequences of four natural Pseudomonas isolates that catabolize a wide range of aromatic compounds relevant to lignin valorization.</title>
        <authorList>
            <person name="Hatmaker E.A."/>
            <person name="Presley G."/>
            <person name="Cannon O."/>
            <person name="Guss A.M."/>
            <person name="Elkins J.G."/>
        </authorList>
    </citation>
    <scope>NUCLEOTIDE SEQUENCE [LARGE SCALE GENOMIC DNA]</scope>
    <source>
        <strain evidence="3">H1F5C</strain>
    </source>
</reference>
<evidence type="ECO:0000313" key="2">
    <source>
        <dbReference type="EMBL" id="QNH80663.1"/>
    </source>
</evidence>